<evidence type="ECO:0000259" key="5">
    <source>
        <dbReference type="Pfam" id="PF00296"/>
    </source>
</evidence>
<dbReference type="InterPro" id="IPR050766">
    <property type="entry name" value="Bact_Lucif_Oxidored"/>
</dbReference>
<evidence type="ECO:0000256" key="2">
    <source>
        <dbReference type="ARBA" id="ARBA00022630"/>
    </source>
</evidence>
<evidence type="ECO:0000256" key="4">
    <source>
        <dbReference type="ARBA" id="ARBA00023033"/>
    </source>
</evidence>
<proteinExistence type="inferred from homology"/>
<dbReference type="Gene3D" id="3.20.20.30">
    <property type="entry name" value="Luciferase-like domain"/>
    <property type="match status" value="1"/>
</dbReference>
<sequence>MTQYRPDTMKFGAFIAPYHALSENHTMTLERDMQLVQLMEQLDFDEAWIGEHHSAGFEAIASPEVFIAAVAERTKRIRLGTGVSSLSYHHPLILADRMVQLDHQTRGRIMFGAGPGQLPSDAVMMGIDPRKQRDMMSASLECIVDLLDGKVVTRDEGWFQLKDARLQNLPYQRGGMEVAVACAITPSGPVTAGRLGAAMLSVAASSGEGFATLPDHWRICEEVARENGRQVHRDTWRIVAPIHIAETREQAFAEVSQGIIPNVLDYMRRMGAQLPCFEGIETGEDATRSWCENAWMTFGTLTCGTPDDVADRIEEMLDQSGGFGTFLLLAHNAASWEATQKSYELFSRYVMPRFQNRDRRSQSLQWIADNRGQLFG</sequence>
<dbReference type="SUPFAM" id="SSF51679">
    <property type="entry name" value="Bacterial luciferase-like"/>
    <property type="match status" value="1"/>
</dbReference>
<gene>
    <name evidence="6" type="ORF">NT2_38_00020</name>
</gene>
<dbReference type="PANTHER" id="PTHR30137">
    <property type="entry name" value="LUCIFERASE-LIKE MONOOXYGENASE"/>
    <property type="match status" value="1"/>
</dbReference>
<organism evidence="6 7">
    <name type="scientific">Caenibius tardaugens NBRC 16725</name>
    <dbReference type="NCBI Taxonomy" id="1219035"/>
    <lineage>
        <taxon>Bacteria</taxon>
        <taxon>Pseudomonadati</taxon>
        <taxon>Pseudomonadota</taxon>
        <taxon>Alphaproteobacteria</taxon>
        <taxon>Sphingomonadales</taxon>
        <taxon>Erythrobacteraceae</taxon>
        <taxon>Caenibius</taxon>
    </lineage>
</organism>
<dbReference type="GO" id="GO:0004497">
    <property type="term" value="F:monooxygenase activity"/>
    <property type="evidence" value="ECO:0007669"/>
    <property type="project" value="UniProtKB-KW"/>
</dbReference>
<dbReference type="PANTHER" id="PTHR30137:SF16">
    <property type="entry name" value="BLL0895 PROTEIN"/>
    <property type="match status" value="1"/>
</dbReference>
<keyword evidence="2" id="KW-0285">Flavoprotein</keyword>
<keyword evidence="4 6" id="KW-0503">Monooxygenase</keyword>
<name>U2YCB4_9SPHN</name>
<evidence type="ECO:0000313" key="7">
    <source>
        <dbReference type="Proteomes" id="UP000016568"/>
    </source>
</evidence>
<dbReference type="GO" id="GO:0016705">
    <property type="term" value="F:oxidoreductase activity, acting on paired donors, with incorporation or reduction of molecular oxygen"/>
    <property type="evidence" value="ECO:0007669"/>
    <property type="project" value="InterPro"/>
</dbReference>
<dbReference type="EMBL" id="BASZ01000038">
    <property type="protein sequence ID" value="GAD51221.1"/>
    <property type="molecule type" value="Genomic_DNA"/>
</dbReference>
<dbReference type="InterPro" id="IPR011251">
    <property type="entry name" value="Luciferase-like_dom"/>
</dbReference>
<dbReference type="Pfam" id="PF00296">
    <property type="entry name" value="Bac_luciferase"/>
    <property type="match status" value="1"/>
</dbReference>
<dbReference type="Proteomes" id="UP000016568">
    <property type="component" value="Unassembled WGS sequence"/>
</dbReference>
<keyword evidence="3" id="KW-0560">Oxidoreductase</keyword>
<dbReference type="RefSeq" id="WP_021692039.1">
    <property type="nucleotide sequence ID" value="NZ_BASZ01000038.1"/>
</dbReference>
<protein>
    <submittedName>
        <fullName evidence="6">Putative monooxygenase</fullName>
    </submittedName>
</protein>
<dbReference type="InterPro" id="IPR036661">
    <property type="entry name" value="Luciferase-like_sf"/>
</dbReference>
<feature type="non-terminal residue" evidence="6">
    <location>
        <position position="376"/>
    </location>
</feature>
<keyword evidence="7" id="KW-1185">Reference proteome</keyword>
<evidence type="ECO:0000256" key="1">
    <source>
        <dbReference type="ARBA" id="ARBA00010426"/>
    </source>
</evidence>
<accession>U2YCB4</accession>
<feature type="domain" description="Luciferase-like" evidence="5">
    <location>
        <begin position="9"/>
        <end position="320"/>
    </location>
</feature>
<dbReference type="GO" id="GO:0005829">
    <property type="term" value="C:cytosol"/>
    <property type="evidence" value="ECO:0007669"/>
    <property type="project" value="TreeGrafter"/>
</dbReference>
<comment type="similarity">
    <text evidence="1">Belongs to the bacterial luciferase oxidoreductase family.</text>
</comment>
<evidence type="ECO:0000313" key="6">
    <source>
        <dbReference type="EMBL" id="GAD51221.1"/>
    </source>
</evidence>
<evidence type="ECO:0000256" key="3">
    <source>
        <dbReference type="ARBA" id="ARBA00023002"/>
    </source>
</evidence>
<dbReference type="AlphaFoldDB" id="U2YCB4"/>
<comment type="caution">
    <text evidence="6">The sequence shown here is derived from an EMBL/GenBank/DDBJ whole genome shotgun (WGS) entry which is preliminary data.</text>
</comment>
<dbReference type="eggNOG" id="COG2141">
    <property type="taxonomic scope" value="Bacteria"/>
</dbReference>
<reference evidence="6 7" key="1">
    <citation type="submission" date="2013-09" db="EMBL/GenBank/DDBJ databases">
        <title>Whole genome shotgun sequence of Novosphingobium tardaugens NBRC 16725.</title>
        <authorList>
            <person name="Isaki S."/>
            <person name="Hosoyama A."/>
            <person name="Tsuchikane K."/>
            <person name="Katsumata H."/>
            <person name="Ando Y."/>
            <person name="Yamazaki S."/>
            <person name="Fujita N."/>
        </authorList>
    </citation>
    <scope>NUCLEOTIDE SEQUENCE [LARGE SCALE GENOMIC DNA]</scope>
    <source>
        <strain evidence="6 7">NBRC 16725</strain>
    </source>
</reference>